<dbReference type="RefSeq" id="WP_129004855.1">
    <property type="nucleotide sequence ID" value="NZ_SDHZ01000002.1"/>
</dbReference>
<feature type="domain" description="TonB-dependent receptor plug" evidence="8">
    <location>
        <begin position="128"/>
        <end position="233"/>
    </location>
</feature>
<dbReference type="PROSITE" id="PS52016">
    <property type="entry name" value="TONB_DEPENDENT_REC_3"/>
    <property type="match status" value="1"/>
</dbReference>
<comment type="subcellular location">
    <subcellularLocation>
        <location evidence="1 7">Cell outer membrane</location>
        <topology evidence="1 7">Multi-pass membrane protein</topology>
    </subcellularLocation>
</comment>
<dbReference type="NCBIfam" id="TIGR04057">
    <property type="entry name" value="SusC_RagA_signa"/>
    <property type="match status" value="1"/>
</dbReference>
<organism evidence="9 10">
    <name type="scientific">Filimonas effusa</name>
    <dbReference type="NCBI Taxonomy" id="2508721"/>
    <lineage>
        <taxon>Bacteria</taxon>
        <taxon>Pseudomonadati</taxon>
        <taxon>Bacteroidota</taxon>
        <taxon>Chitinophagia</taxon>
        <taxon>Chitinophagales</taxon>
        <taxon>Chitinophagaceae</taxon>
        <taxon>Filimonas</taxon>
    </lineage>
</organism>
<comment type="caution">
    <text evidence="9">The sequence shown here is derived from an EMBL/GenBank/DDBJ whole genome shotgun (WGS) entry which is preliminary data.</text>
</comment>
<keyword evidence="4 7" id="KW-0812">Transmembrane</keyword>
<dbReference type="AlphaFoldDB" id="A0A4Q1D786"/>
<dbReference type="InterPro" id="IPR008969">
    <property type="entry name" value="CarboxyPept-like_regulatory"/>
</dbReference>
<dbReference type="InterPro" id="IPR037066">
    <property type="entry name" value="Plug_dom_sf"/>
</dbReference>
<dbReference type="SUPFAM" id="SSF56935">
    <property type="entry name" value="Porins"/>
    <property type="match status" value="1"/>
</dbReference>
<keyword evidence="10" id="KW-1185">Reference proteome</keyword>
<dbReference type="Gene3D" id="2.60.40.1120">
    <property type="entry name" value="Carboxypeptidase-like, regulatory domain"/>
    <property type="match status" value="1"/>
</dbReference>
<evidence type="ECO:0000256" key="5">
    <source>
        <dbReference type="ARBA" id="ARBA00023136"/>
    </source>
</evidence>
<reference evidence="9 10" key="1">
    <citation type="submission" date="2019-01" db="EMBL/GenBank/DDBJ databases">
        <title>Filimonas sp. strain TTM-71.</title>
        <authorList>
            <person name="Chen W.-M."/>
        </authorList>
    </citation>
    <scope>NUCLEOTIDE SEQUENCE [LARGE SCALE GENOMIC DNA]</scope>
    <source>
        <strain evidence="9 10">TTM-71</strain>
    </source>
</reference>
<gene>
    <name evidence="9" type="ORF">ESB13_17175</name>
</gene>
<dbReference type="Pfam" id="PF13715">
    <property type="entry name" value="CarbopepD_reg_2"/>
    <property type="match status" value="1"/>
</dbReference>
<evidence type="ECO:0000256" key="6">
    <source>
        <dbReference type="ARBA" id="ARBA00023237"/>
    </source>
</evidence>
<sequence length="1039" mass="113775">MRSLIRNATRRPLYRPLQLLLFLLPAFLVCLTAMAQKKSVSGTVTGPAGQPLAQANITIKGTTTGTTSDENGQFSISAKKGDVLVISFVNYANAEITIGDGSIFDVRLQQGESQLEEVVVIGYGTQRRREVTGATVRVAGSDLEKNKNLSVGQSLQGQAAGVQVTSNSGQPGDALRIVVRGVATNGNSNPLYVIDGMPAEDISYLNPADIESMDILKDAASAAIYGARSANGVVLITTRKGKAGRKAVSLDMYYGWQNPTKKMSLLNAKEYAIIMNEAAINSGKPAYFVYSQAQIDSFGKGTDWQEEVRLKNAVTQSYNLGLNGGNDQSVYATSIGYQRQEGLMGLKGKSFYERVNLRVNSDHKLYKDIVKIGENLAYIHSNQAGIGTGNIYGNSIRGLLNTSPTFPAYNADGSYARSPFAEEINPVAAMDYLNNNKRNFDRIFGNTYMEVTILKGLKIRTDFGMDLSYENYTGYTPKYDLSSTNKSSVTSVTSAIYKNIRWNWDNTISYTTQLGNHNIALLAGTTAKEDVYTYVSGSRTDLVIPGFEYAVISNGTQLPGIDNAAAGSRVERALQSYFGRVNYTYDGKYMLSAIIRRDGSSVFGPNNRYGYFPSFSAGWVVTNENFGKPAWLNFLKIRGGWGRNGNDRIGDFRYMATISSQYRSYYFGGFGVNPTIGASPSQVPNPNLKWEAAEQTNIGFDATLFKGLSINFDWYNKTTRDWLVTAPIPDLVGNDPPIINGGHIVNKGVEIALNYQKKTGAVTWSIGGNIAFNSNTVKEVPNREGIIHGASGVLASNTDEFFRIENGFPIGYFWGYQANGIFQNVAEVNSYMGTKGLIQPNAKPGDVRFVDRNGNGTIDAGDKTMIGNPNPDYTYGFNISANWNGFDFTLLASGVGGNDILDGTRAFDRWYNNYSSEFIGRWTGEGTSSYLPRVTLSDEANNNWGRVSTLHIHNGSFMRVKTISIGYDLKKHVLAALPFQQCRIYATVLNPFTFTSYKGLDPEVGYGNTDNEGNTWSSGIDLGYYPQPRTVMVGLSIKL</sequence>
<dbReference type="GO" id="GO:0009279">
    <property type="term" value="C:cell outer membrane"/>
    <property type="evidence" value="ECO:0007669"/>
    <property type="project" value="UniProtKB-SubCell"/>
</dbReference>
<accession>A0A4Q1D786</accession>
<dbReference type="EMBL" id="SDHZ01000002">
    <property type="protein sequence ID" value="RXK83803.1"/>
    <property type="molecule type" value="Genomic_DNA"/>
</dbReference>
<dbReference type="SUPFAM" id="SSF49464">
    <property type="entry name" value="Carboxypeptidase regulatory domain-like"/>
    <property type="match status" value="1"/>
</dbReference>
<name>A0A4Q1D786_9BACT</name>
<dbReference type="InterPro" id="IPR012910">
    <property type="entry name" value="Plug_dom"/>
</dbReference>
<dbReference type="InterPro" id="IPR023997">
    <property type="entry name" value="TonB-dep_OMP_SusC/RagA_CS"/>
</dbReference>
<evidence type="ECO:0000256" key="4">
    <source>
        <dbReference type="ARBA" id="ARBA00022692"/>
    </source>
</evidence>
<dbReference type="Pfam" id="PF07715">
    <property type="entry name" value="Plug"/>
    <property type="match status" value="1"/>
</dbReference>
<evidence type="ECO:0000313" key="10">
    <source>
        <dbReference type="Proteomes" id="UP000290545"/>
    </source>
</evidence>
<evidence type="ECO:0000313" key="9">
    <source>
        <dbReference type="EMBL" id="RXK83803.1"/>
    </source>
</evidence>
<keyword evidence="3 7" id="KW-1134">Transmembrane beta strand</keyword>
<comment type="similarity">
    <text evidence="7">Belongs to the TonB-dependent receptor family.</text>
</comment>
<evidence type="ECO:0000256" key="3">
    <source>
        <dbReference type="ARBA" id="ARBA00022452"/>
    </source>
</evidence>
<proteinExistence type="inferred from homology"/>
<dbReference type="NCBIfam" id="TIGR04056">
    <property type="entry name" value="OMP_RagA_SusC"/>
    <property type="match status" value="1"/>
</dbReference>
<dbReference type="Proteomes" id="UP000290545">
    <property type="component" value="Unassembled WGS sequence"/>
</dbReference>
<dbReference type="InterPro" id="IPR036942">
    <property type="entry name" value="Beta-barrel_TonB_sf"/>
</dbReference>
<keyword evidence="5 7" id="KW-0472">Membrane</keyword>
<keyword evidence="9" id="KW-0675">Receptor</keyword>
<dbReference type="FunFam" id="2.170.130.10:FF:000008">
    <property type="entry name" value="SusC/RagA family TonB-linked outer membrane protein"/>
    <property type="match status" value="1"/>
</dbReference>
<evidence type="ECO:0000256" key="7">
    <source>
        <dbReference type="PROSITE-ProRule" id="PRU01360"/>
    </source>
</evidence>
<dbReference type="OrthoDB" id="9768177at2"/>
<protein>
    <submittedName>
        <fullName evidence="9">TonB-dependent receptor</fullName>
    </submittedName>
</protein>
<evidence type="ECO:0000256" key="1">
    <source>
        <dbReference type="ARBA" id="ARBA00004571"/>
    </source>
</evidence>
<dbReference type="Gene3D" id="2.170.130.10">
    <property type="entry name" value="TonB-dependent receptor, plug domain"/>
    <property type="match status" value="1"/>
</dbReference>
<keyword evidence="2 7" id="KW-0813">Transport</keyword>
<dbReference type="InterPro" id="IPR039426">
    <property type="entry name" value="TonB-dep_rcpt-like"/>
</dbReference>
<evidence type="ECO:0000256" key="2">
    <source>
        <dbReference type="ARBA" id="ARBA00022448"/>
    </source>
</evidence>
<dbReference type="Gene3D" id="2.40.170.20">
    <property type="entry name" value="TonB-dependent receptor, beta-barrel domain"/>
    <property type="match status" value="1"/>
</dbReference>
<dbReference type="InterPro" id="IPR023996">
    <property type="entry name" value="TonB-dep_OMP_SusC/RagA"/>
</dbReference>
<evidence type="ECO:0000259" key="8">
    <source>
        <dbReference type="Pfam" id="PF07715"/>
    </source>
</evidence>
<keyword evidence="6 7" id="KW-0998">Cell outer membrane</keyword>